<protein>
    <recommendedName>
        <fullName evidence="1">vWA-MoxR associated protein N-terminal HTH domain-containing protein</fullName>
    </recommendedName>
</protein>
<proteinExistence type="predicted"/>
<dbReference type="AlphaFoldDB" id="A0AAW9PQ44"/>
<organism evidence="2 3">
    <name type="scientific">Tumidithrix elongata BACA0141</name>
    <dbReference type="NCBI Taxonomy" id="2716417"/>
    <lineage>
        <taxon>Bacteria</taxon>
        <taxon>Bacillati</taxon>
        <taxon>Cyanobacteriota</taxon>
        <taxon>Cyanophyceae</taxon>
        <taxon>Pseudanabaenales</taxon>
        <taxon>Pseudanabaenaceae</taxon>
        <taxon>Tumidithrix</taxon>
        <taxon>Tumidithrix elongata</taxon>
    </lineage>
</organism>
<gene>
    <name evidence="2" type="ORF">V2H45_06680</name>
</gene>
<evidence type="ECO:0000313" key="2">
    <source>
        <dbReference type="EMBL" id="MEE3716424.1"/>
    </source>
</evidence>
<feature type="domain" description="vWA-MoxR associated protein N-terminal HTH" evidence="1">
    <location>
        <begin position="2"/>
        <end position="84"/>
    </location>
</feature>
<dbReference type="EMBL" id="JAZBJZ010000019">
    <property type="protein sequence ID" value="MEE3716424.1"/>
    <property type="molecule type" value="Genomic_DNA"/>
</dbReference>
<comment type="caution">
    <text evidence="2">The sequence shown here is derived from an EMBL/GenBank/DDBJ whole genome shotgun (WGS) entry which is preliminary data.</text>
</comment>
<accession>A0AAW9PQ44</accession>
<evidence type="ECO:0000259" key="1">
    <source>
        <dbReference type="Pfam" id="PF26355"/>
    </source>
</evidence>
<reference evidence="2" key="1">
    <citation type="submission" date="2024-01" db="EMBL/GenBank/DDBJ databases">
        <title>Bank of Algae and Cyanobacteria of the Azores (BACA) strain genomes.</title>
        <authorList>
            <person name="Luz R."/>
            <person name="Cordeiro R."/>
            <person name="Fonseca A."/>
            <person name="Goncalves V."/>
        </authorList>
    </citation>
    <scope>NUCLEOTIDE SEQUENCE</scope>
    <source>
        <strain evidence="2">BACA0141</strain>
    </source>
</reference>
<dbReference type="Proteomes" id="UP001333818">
    <property type="component" value="Unassembled WGS sequence"/>
</dbReference>
<dbReference type="InterPro" id="IPR058651">
    <property type="entry name" value="HTH_VMAP-M9"/>
</dbReference>
<keyword evidence="3" id="KW-1185">Reference proteome</keyword>
<dbReference type="Pfam" id="PF26355">
    <property type="entry name" value="HTH_VMAP-M9"/>
    <property type="match status" value="1"/>
</dbReference>
<name>A0AAW9PQ44_9CYAN</name>
<sequence length="159" mass="18037">MMDMQKILSLADEMVFEKTGKHLDDLQVSILKGVWENQRYAKIAEEYRCTEGHVKDVSYELWQVLSEVFGEMVRKSNLKAVFERNQVGNFAAKDIVHIGNVHLCGEQQASEKSEPKTINLHKEGKNLAIQKLLELGLSAEQIAEILGLSVEEIKADFSF</sequence>
<evidence type="ECO:0000313" key="3">
    <source>
        <dbReference type="Proteomes" id="UP001333818"/>
    </source>
</evidence>